<evidence type="ECO:0000313" key="2">
    <source>
        <dbReference type="Proteomes" id="UP000793456"/>
    </source>
</evidence>
<protein>
    <submittedName>
        <fullName evidence="1">Uncharacterized protein</fullName>
    </submittedName>
</protein>
<name>A0ACD3RAG8_LARCR</name>
<keyword evidence="2" id="KW-1185">Reference proteome</keyword>
<gene>
    <name evidence="1" type="ORF">E3U43_013759</name>
</gene>
<accession>A0ACD3RAG8</accession>
<reference evidence="1" key="1">
    <citation type="submission" date="2018-11" db="EMBL/GenBank/DDBJ databases">
        <title>The sequence and de novo assembly of Larimichthys crocea genome using PacBio and Hi-C technologies.</title>
        <authorList>
            <person name="Xu P."/>
            <person name="Chen B."/>
            <person name="Zhou Z."/>
            <person name="Ke Q."/>
            <person name="Wu Y."/>
            <person name="Bai H."/>
            <person name="Pu F."/>
        </authorList>
    </citation>
    <scope>NUCLEOTIDE SEQUENCE</scope>
    <source>
        <tissue evidence="1">Muscle</tissue>
    </source>
</reference>
<dbReference type="EMBL" id="CM011681">
    <property type="protein sequence ID" value="TMS16466.1"/>
    <property type="molecule type" value="Genomic_DNA"/>
</dbReference>
<dbReference type="Proteomes" id="UP000793456">
    <property type="component" value="Chromosome VIII"/>
</dbReference>
<evidence type="ECO:0000313" key="1">
    <source>
        <dbReference type="EMBL" id="TMS16466.1"/>
    </source>
</evidence>
<sequence length="87" mass="9835">MAGRLLLFLLISVTLCHAHFSSGQRLKPRLQRDRRNIRPNIILILTDDQDQELALLPLDWTAGNICTISYHLPLSLHGEALTHTALL</sequence>
<organism evidence="1 2">
    <name type="scientific">Larimichthys crocea</name>
    <name type="common">Large yellow croaker</name>
    <name type="synonym">Pseudosciaena crocea</name>
    <dbReference type="NCBI Taxonomy" id="215358"/>
    <lineage>
        <taxon>Eukaryota</taxon>
        <taxon>Metazoa</taxon>
        <taxon>Chordata</taxon>
        <taxon>Craniata</taxon>
        <taxon>Vertebrata</taxon>
        <taxon>Euteleostomi</taxon>
        <taxon>Actinopterygii</taxon>
        <taxon>Neopterygii</taxon>
        <taxon>Teleostei</taxon>
        <taxon>Neoteleostei</taxon>
        <taxon>Acanthomorphata</taxon>
        <taxon>Eupercaria</taxon>
        <taxon>Sciaenidae</taxon>
        <taxon>Larimichthys</taxon>
    </lineage>
</organism>
<comment type="caution">
    <text evidence="1">The sequence shown here is derived from an EMBL/GenBank/DDBJ whole genome shotgun (WGS) entry which is preliminary data.</text>
</comment>
<proteinExistence type="predicted"/>